<keyword evidence="2" id="KW-1133">Transmembrane helix</keyword>
<sequence>MEWRDQRRADHAALAAQQLAARVAMREQDRRDTAEADSRQRARRTAARNRRKAFWSGITGWVARHTMDLLFVPVIVIPAVLAWPAMAAYGMEIFPFGGVLLPGFTEGSMWAFAFAVTLARRAGKPVAWLLVGLWASCVAGAGVNFLHGYTGHEGSFTRGVVMALVSVGGVVVHQMTTARPPGPRPTRDERDAARVQRLAQRRVTAVRATAVRRAVADLAPDGTTRLVVEPGLVRLSRSWSGRARLVPVIVPQMTRRGSVSGDPAAESLITQIERYLASGPSPEARNTSGTASTPPHSPEATAGGDVPNRVARRVPALVAKVRDAIESGVLPGEPTRTDIQRFLRVRAQTAIAVTRALYGNGEGNSPVGAVT</sequence>
<evidence type="ECO:0000256" key="1">
    <source>
        <dbReference type="SAM" id="MobiDB-lite"/>
    </source>
</evidence>
<accession>A0A0N9HUU8</accession>
<name>A0A0N9HUU8_9PSEU</name>
<dbReference type="EMBL" id="CP012752">
    <property type="protein sequence ID" value="ALG05779.1"/>
    <property type="molecule type" value="Genomic_DNA"/>
</dbReference>
<evidence type="ECO:0000313" key="3">
    <source>
        <dbReference type="EMBL" id="ALG05779.1"/>
    </source>
</evidence>
<dbReference type="AlphaFoldDB" id="A0A0N9HUU8"/>
<protein>
    <submittedName>
        <fullName evidence="3">Uncharacterized protein</fullName>
    </submittedName>
</protein>
<dbReference type="OrthoDB" id="3214913at2"/>
<keyword evidence="2" id="KW-0812">Transmembrane</keyword>
<dbReference type="STRING" id="860235.AOZ06_01535"/>
<feature type="transmembrane region" description="Helical" evidence="2">
    <location>
        <begin position="69"/>
        <end position="90"/>
    </location>
</feature>
<reference evidence="3 4" key="1">
    <citation type="submission" date="2015-07" db="EMBL/GenBank/DDBJ databases">
        <title>Genome sequencing of Kibdelosporangium phytohabitans.</title>
        <authorList>
            <person name="Qin S."/>
            <person name="Xing K."/>
        </authorList>
    </citation>
    <scope>NUCLEOTIDE SEQUENCE [LARGE SCALE GENOMIC DNA]</scope>
    <source>
        <strain evidence="3 4">KLBMP1111</strain>
    </source>
</reference>
<evidence type="ECO:0000313" key="4">
    <source>
        <dbReference type="Proteomes" id="UP000063699"/>
    </source>
</evidence>
<keyword evidence="4" id="KW-1185">Reference proteome</keyword>
<organism evidence="3 4">
    <name type="scientific">Kibdelosporangium phytohabitans</name>
    <dbReference type="NCBI Taxonomy" id="860235"/>
    <lineage>
        <taxon>Bacteria</taxon>
        <taxon>Bacillati</taxon>
        <taxon>Actinomycetota</taxon>
        <taxon>Actinomycetes</taxon>
        <taxon>Pseudonocardiales</taxon>
        <taxon>Pseudonocardiaceae</taxon>
        <taxon>Kibdelosporangium</taxon>
    </lineage>
</organism>
<keyword evidence="2" id="KW-0472">Membrane</keyword>
<evidence type="ECO:0000256" key="2">
    <source>
        <dbReference type="SAM" id="Phobius"/>
    </source>
</evidence>
<gene>
    <name evidence="3" type="ORF">AOZ06_01535</name>
</gene>
<dbReference type="Proteomes" id="UP000063699">
    <property type="component" value="Chromosome"/>
</dbReference>
<feature type="transmembrane region" description="Helical" evidence="2">
    <location>
        <begin position="96"/>
        <end position="119"/>
    </location>
</feature>
<proteinExistence type="predicted"/>
<dbReference type="RefSeq" id="WP_054287759.1">
    <property type="nucleotide sequence ID" value="NZ_CP012752.1"/>
</dbReference>
<feature type="region of interest" description="Disordered" evidence="1">
    <location>
        <begin position="279"/>
        <end position="309"/>
    </location>
</feature>
<feature type="transmembrane region" description="Helical" evidence="2">
    <location>
        <begin position="126"/>
        <end position="149"/>
    </location>
</feature>
<feature type="compositionally biased region" description="Polar residues" evidence="1">
    <location>
        <begin position="284"/>
        <end position="294"/>
    </location>
</feature>
<dbReference type="KEGG" id="kphy:AOZ06_01535"/>